<keyword evidence="2" id="KW-1185">Reference proteome</keyword>
<dbReference type="Proteomes" id="UP000656987">
    <property type="component" value="Segment"/>
</dbReference>
<organism evidence="1 2">
    <name type="scientific">Rhizobium phage RHph_Y38</name>
    <dbReference type="NCBI Taxonomy" id="2509781"/>
    <lineage>
        <taxon>Viruses</taxon>
        <taxon>Duplodnaviria</taxon>
        <taxon>Heunggongvirae</taxon>
        <taxon>Uroviricota</taxon>
        <taxon>Caudoviricetes</taxon>
        <taxon>Schitoviridae</taxon>
        <taxon>Demetervirinae</taxon>
        <taxon>Acanvirus</taxon>
        <taxon>Acanvirus Y38</taxon>
    </lineage>
</organism>
<protein>
    <submittedName>
        <fullName evidence="1">Uncharacterized protein</fullName>
    </submittedName>
</protein>
<name>A0A7S5R8J5_9CAUD</name>
<proteinExistence type="predicted"/>
<gene>
    <name evidence="1" type="ORF">EVB52_028</name>
</gene>
<evidence type="ECO:0000313" key="1">
    <source>
        <dbReference type="EMBL" id="QIG67729.1"/>
    </source>
</evidence>
<accession>A0A7S5R8J5</accession>
<dbReference type="EMBL" id="MN988483">
    <property type="protein sequence ID" value="QIG67729.1"/>
    <property type="molecule type" value="Genomic_DNA"/>
</dbReference>
<evidence type="ECO:0000313" key="2">
    <source>
        <dbReference type="Proteomes" id="UP000656987"/>
    </source>
</evidence>
<reference evidence="1" key="1">
    <citation type="submission" date="2020-01" db="EMBL/GenBank/DDBJ databases">
        <title>Patterns of diversity and host range of bacteriophage communities associated with bean-nodulatin bacteria.</title>
        <authorList>
            <person name="Vann Cauwenberghe J."/>
            <person name="Santamaria R.I."/>
            <person name="Bustos P."/>
            <person name="Juarez S."/>
            <person name="Gonzalez V."/>
        </authorList>
    </citation>
    <scope>NUCLEOTIDE SEQUENCE</scope>
</reference>
<sequence>METVMSVPISTEASLEIRREFNKDFLVLVRHTKSGGETGSLSIGKYSKELLYGLSQAVHELDK</sequence>